<comment type="caution">
    <text evidence="1">The sequence shown here is derived from an EMBL/GenBank/DDBJ whole genome shotgun (WGS) entry which is preliminary data.</text>
</comment>
<name>A0ABW9XHN1_9SPHN</name>
<dbReference type="InterPro" id="IPR027417">
    <property type="entry name" value="P-loop_NTPase"/>
</dbReference>
<dbReference type="SUPFAM" id="SSF53795">
    <property type="entry name" value="PEP carboxykinase-like"/>
    <property type="match status" value="1"/>
</dbReference>
<dbReference type="RefSeq" id="WP_161720456.1">
    <property type="nucleotide sequence ID" value="NZ_JAAAPO010000007.1"/>
</dbReference>
<gene>
    <name evidence="1" type="ORF">GTZ99_15310</name>
</gene>
<evidence type="ECO:0008006" key="3">
    <source>
        <dbReference type="Google" id="ProtNLM"/>
    </source>
</evidence>
<reference evidence="2" key="1">
    <citation type="submission" date="2020-01" db="EMBL/GenBank/DDBJ databases">
        <title>Sphingomonas sp. strain CSW-10.</title>
        <authorList>
            <person name="Chen W.-M."/>
        </authorList>
    </citation>
    <scope>NUCLEOTIDE SEQUENCE [LARGE SCALE GENOMIC DNA]</scope>
    <source>
        <strain evidence="2">FSY-8</strain>
    </source>
</reference>
<dbReference type="Proteomes" id="UP000753724">
    <property type="component" value="Unassembled WGS sequence"/>
</dbReference>
<dbReference type="Gene3D" id="3.40.50.300">
    <property type="entry name" value="P-loop containing nucleotide triphosphate hydrolases"/>
    <property type="match status" value="1"/>
</dbReference>
<evidence type="ECO:0000313" key="2">
    <source>
        <dbReference type="Proteomes" id="UP000753724"/>
    </source>
</evidence>
<keyword evidence="2" id="KW-1185">Reference proteome</keyword>
<accession>A0ABW9XHN1</accession>
<organism evidence="1 2">
    <name type="scientific">Novosphingobium ovatum</name>
    <dbReference type="NCBI Taxonomy" id="1908523"/>
    <lineage>
        <taxon>Bacteria</taxon>
        <taxon>Pseudomonadati</taxon>
        <taxon>Pseudomonadota</taxon>
        <taxon>Alphaproteobacteria</taxon>
        <taxon>Sphingomonadales</taxon>
        <taxon>Sphingomonadaceae</taxon>
        <taxon>Novosphingobium</taxon>
    </lineage>
</organism>
<evidence type="ECO:0000313" key="1">
    <source>
        <dbReference type="EMBL" id="NBC37922.1"/>
    </source>
</evidence>
<protein>
    <recommendedName>
        <fullName evidence="3">Hpr(Ser) kinase/phosphatase</fullName>
    </recommendedName>
</protein>
<dbReference type="EMBL" id="JAAAPO010000007">
    <property type="protein sequence ID" value="NBC37922.1"/>
    <property type="molecule type" value="Genomic_DNA"/>
</dbReference>
<sequence>MPEWLLPERRGVAGVRLGGTAGWPGLSVVADADVADLLPVFMGDVVDGLDPVEGDFAIGLRGAGGISCPDAQGGHDGIIGNPLILAEPDWQVDARWQAGQVMAADSGGHRWFFDPFTQTVCRQHGAEGEVWFAQRGEMPAWARAAPGLRMVDWWGVRHGVLATHGAAVAFGDCGVVLLGPGGAGKSTLALGAVADGAAYLGDDYVALRRDADGGTRALGLFRSAKVAAGGDLSGLGRLLGRGAVPGDKDVWLIDAARCRAQVGIGAVVLPQIADVASPVVEAVSAAQVIRHVAPSILWQLRGDEAAKLRLMRATLADMPCYRLHLCRDTARNVSALRELAALHDVVGASVQDLADA</sequence>
<proteinExistence type="predicted"/>